<protein>
    <submittedName>
        <fullName evidence="1">Uncharacterized protein</fullName>
    </submittedName>
</protein>
<evidence type="ECO:0000313" key="1">
    <source>
        <dbReference type="EMBL" id="PIU24065.1"/>
    </source>
</evidence>
<name>A0A2M6YBK4_9BACT</name>
<reference evidence="2" key="1">
    <citation type="submission" date="2017-09" db="EMBL/GenBank/DDBJ databases">
        <title>Depth-based differentiation of microbial function through sediment-hosted aquifers and enrichment of novel symbionts in the deep terrestrial subsurface.</title>
        <authorList>
            <person name="Probst A.J."/>
            <person name="Ladd B."/>
            <person name="Jarett J.K."/>
            <person name="Geller-Mcgrath D.E."/>
            <person name="Sieber C.M.K."/>
            <person name="Emerson J.B."/>
            <person name="Anantharaman K."/>
            <person name="Thomas B.C."/>
            <person name="Malmstrom R."/>
            <person name="Stieglmeier M."/>
            <person name="Klingl A."/>
            <person name="Woyke T."/>
            <person name="Ryan C.M."/>
            <person name="Banfield J.F."/>
        </authorList>
    </citation>
    <scope>NUCLEOTIDE SEQUENCE [LARGE SCALE GENOMIC DNA]</scope>
</reference>
<dbReference type="AlphaFoldDB" id="A0A2M6YBK4"/>
<evidence type="ECO:0000313" key="2">
    <source>
        <dbReference type="Proteomes" id="UP000229896"/>
    </source>
</evidence>
<dbReference type="EMBL" id="PEXI01000096">
    <property type="protein sequence ID" value="PIU24065.1"/>
    <property type="molecule type" value="Genomic_DNA"/>
</dbReference>
<organism evidence="1 2">
    <name type="scientific">Candidatus Berkelbacteria bacterium CG08_land_8_20_14_0_20_39_8</name>
    <dbReference type="NCBI Taxonomy" id="1974511"/>
    <lineage>
        <taxon>Bacteria</taxon>
        <taxon>Candidatus Berkelbacteria</taxon>
    </lineage>
</organism>
<comment type="caution">
    <text evidence="1">The sequence shown here is derived from an EMBL/GenBank/DDBJ whole genome shotgun (WGS) entry which is preliminary data.</text>
</comment>
<sequence length="62" mass="6763">MNYPAELPDGRKCCHFGGMFSECKDCQNKRPSCPKSDEEKLSANSGSIPIGFGTAVKTKFAF</sequence>
<accession>A0A2M6YBK4</accession>
<gene>
    <name evidence="1" type="ORF">COT12_03050</name>
</gene>
<dbReference type="Proteomes" id="UP000229896">
    <property type="component" value="Unassembled WGS sequence"/>
</dbReference>
<proteinExistence type="predicted"/>